<protein>
    <submittedName>
        <fullName evidence="2">Uncharacterized protein</fullName>
    </submittedName>
</protein>
<accession>A0A6A5V7K8</accession>
<organism evidence="2 3">
    <name type="scientific">Bimuria novae-zelandiae CBS 107.79</name>
    <dbReference type="NCBI Taxonomy" id="1447943"/>
    <lineage>
        <taxon>Eukaryota</taxon>
        <taxon>Fungi</taxon>
        <taxon>Dikarya</taxon>
        <taxon>Ascomycota</taxon>
        <taxon>Pezizomycotina</taxon>
        <taxon>Dothideomycetes</taxon>
        <taxon>Pleosporomycetidae</taxon>
        <taxon>Pleosporales</taxon>
        <taxon>Massarineae</taxon>
        <taxon>Didymosphaeriaceae</taxon>
        <taxon>Bimuria</taxon>
    </lineage>
</organism>
<evidence type="ECO:0000256" key="1">
    <source>
        <dbReference type="SAM" id="MobiDB-lite"/>
    </source>
</evidence>
<feature type="compositionally biased region" description="Low complexity" evidence="1">
    <location>
        <begin position="66"/>
        <end position="81"/>
    </location>
</feature>
<reference evidence="2" key="1">
    <citation type="journal article" date="2020" name="Stud. Mycol.">
        <title>101 Dothideomycetes genomes: a test case for predicting lifestyles and emergence of pathogens.</title>
        <authorList>
            <person name="Haridas S."/>
            <person name="Albert R."/>
            <person name="Binder M."/>
            <person name="Bloem J."/>
            <person name="Labutti K."/>
            <person name="Salamov A."/>
            <person name="Andreopoulos B."/>
            <person name="Baker S."/>
            <person name="Barry K."/>
            <person name="Bills G."/>
            <person name="Bluhm B."/>
            <person name="Cannon C."/>
            <person name="Castanera R."/>
            <person name="Culley D."/>
            <person name="Daum C."/>
            <person name="Ezra D."/>
            <person name="Gonzalez J."/>
            <person name="Henrissat B."/>
            <person name="Kuo A."/>
            <person name="Liang C."/>
            <person name="Lipzen A."/>
            <person name="Lutzoni F."/>
            <person name="Magnuson J."/>
            <person name="Mondo S."/>
            <person name="Nolan M."/>
            <person name="Ohm R."/>
            <person name="Pangilinan J."/>
            <person name="Park H.-J."/>
            <person name="Ramirez L."/>
            <person name="Alfaro M."/>
            <person name="Sun H."/>
            <person name="Tritt A."/>
            <person name="Yoshinaga Y."/>
            <person name="Zwiers L.-H."/>
            <person name="Turgeon B."/>
            <person name="Goodwin S."/>
            <person name="Spatafora J."/>
            <person name="Crous P."/>
            <person name="Grigoriev I."/>
        </authorList>
    </citation>
    <scope>NUCLEOTIDE SEQUENCE</scope>
    <source>
        <strain evidence="2">CBS 107.79</strain>
    </source>
</reference>
<feature type="region of interest" description="Disordered" evidence="1">
    <location>
        <begin position="66"/>
        <end position="86"/>
    </location>
</feature>
<keyword evidence="3" id="KW-1185">Reference proteome</keyword>
<dbReference type="Proteomes" id="UP000800036">
    <property type="component" value="Unassembled WGS sequence"/>
</dbReference>
<name>A0A6A5V7K8_9PLEO</name>
<gene>
    <name evidence="2" type="ORF">BU23DRAFT_241950</name>
</gene>
<dbReference type="EMBL" id="ML976711">
    <property type="protein sequence ID" value="KAF1969297.1"/>
    <property type="molecule type" value="Genomic_DNA"/>
</dbReference>
<evidence type="ECO:0000313" key="3">
    <source>
        <dbReference type="Proteomes" id="UP000800036"/>
    </source>
</evidence>
<proteinExistence type="predicted"/>
<dbReference type="AlphaFoldDB" id="A0A6A5V7K8"/>
<evidence type="ECO:0000313" key="2">
    <source>
        <dbReference type="EMBL" id="KAF1969297.1"/>
    </source>
</evidence>
<sequence>MSRMFKPSGYDLLTDRAMEFEDVLSMPLVIQERILEPVISLKASIANLLVQNTALMTTLTPTPDLTATASSSSSFSPSLSAKETFSNRSPVTPKVLFSLVSEEGCPVASRSPTLSAKQAFQDGRPISPDQLFAIVTEQDHHYVGYSERRGSMQSAKEDFDCG</sequence>